<accession>A0ABY5I945</accession>
<organism evidence="1 2">
    <name type="scientific">Allocoprobacillus halotolerans</name>
    <dbReference type="NCBI Taxonomy" id="2944914"/>
    <lineage>
        <taxon>Bacteria</taxon>
        <taxon>Bacillati</taxon>
        <taxon>Bacillota</taxon>
        <taxon>Erysipelotrichia</taxon>
        <taxon>Erysipelotrichales</taxon>
        <taxon>Erysipelotrichaceae</taxon>
        <taxon>Allocoprobacillus</taxon>
    </lineage>
</organism>
<gene>
    <name evidence="1" type="ORF">NMU03_07230</name>
</gene>
<protein>
    <submittedName>
        <fullName evidence="1">Uncharacterized protein</fullName>
    </submittedName>
</protein>
<dbReference type="Proteomes" id="UP001060112">
    <property type="component" value="Chromosome"/>
</dbReference>
<name>A0ABY5I945_9FIRM</name>
<proteinExistence type="predicted"/>
<keyword evidence="2" id="KW-1185">Reference proteome</keyword>
<dbReference type="RefSeq" id="WP_290141978.1">
    <property type="nucleotide sequence ID" value="NZ_CP101620.1"/>
</dbReference>
<dbReference type="EMBL" id="CP101620">
    <property type="protein sequence ID" value="UTY40558.1"/>
    <property type="molecule type" value="Genomic_DNA"/>
</dbReference>
<sequence length="209" mass="24676">MLNDEGRGIEKDTYKAIQILKNIYSSGYTQAKSSLDSISQKWEEEYLKDHQNTSSYIYDDPNKAISLFHDIREKYHCSILDELDQCKERLIEMSDILMDKAIKKDDFNKIKELAHIGSSKVSSYCLEKLYTHCCLETYTCKDEYLYDEITYDDGISYYENCKDTSYEFSKDKWNELLNIYDAKAKQLSKVALMLMKSVYRYKHLLCMTT</sequence>
<reference evidence="1" key="1">
    <citation type="submission" date="2022-07" db="EMBL/GenBank/DDBJ databases">
        <title>Faecal culturing of patients with breast cancer.</title>
        <authorList>
            <person name="Teng N.M.Y."/>
            <person name="Kiu R."/>
            <person name="Evans R."/>
            <person name="Baker D.J."/>
            <person name="Zenner C."/>
            <person name="Robinson S.D."/>
            <person name="Hall L.J."/>
        </authorList>
    </citation>
    <scope>NUCLEOTIDE SEQUENCE</scope>
    <source>
        <strain evidence="1">LH1062</strain>
    </source>
</reference>
<evidence type="ECO:0000313" key="1">
    <source>
        <dbReference type="EMBL" id="UTY40558.1"/>
    </source>
</evidence>
<evidence type="ECO:0000313" key="2">
    <source>
        <dbReference type="Proteomes" id="UP001060112"/>
    </source>
</evidence>